<keyword evidence="6 9" id="KW-1133">Transmembrane helix</keyword>
<dbReference type="InterPro" id="IPR008389">
    <property type="entry name" value="ATPase_V0-cplx_e1/e2_su"/>
</dbReference>
<evidence type="ECO:0000256" key="3">
    <source>
        <dbReference type="ARBA" id="ARBA00022448"/>
    </source>
</evidence>
<feature type="transmembrane region" description="Helical" evidence="9">
    <location>
        <begin position="13"/>
        <end position="31"/>
    </location>
</feature>
<sequence>AVGAACLGFMAPGLINGCIIWLLIGVLANYLAFKYVVKETPKITMEESKSLALVVVWTSTICLWLFWSFVYMHQMVPLIYPVHIIEK</sequence>
<name>A0A813LGQ5_POLGL</name>
<evidence type="ECO:0000256" key="7">
    <source>
        <dbReference type="ARBA" id="ARBA00023065"/>
    </source>
</evidence>
<keyword evidence="8 9" id="KW-0472">Membrane</keyword>
<dbReference type="Proteomes" id="UP000626109">
    <property type="component" value="Unassembled WGS sequence"/>
</dbReference>
<keyword evidence="4 9" id="KW-0812">Transmembrane</keyword>
<gene>
    <name evidence="10" type="ORF">PGLA2088_LOCUS44176</name>
</gene>
<dbReference type="AlphaFoldDB" id="A0A813LGQ5"/>
<reference evidence="10" key="1">
    <citation type="submission" date="2021-02" db="EMBL/GenBank/DDBJ databases">
        <authorList>
            <person name="Dougan E. K."/>
            <person name="Rhodes N."/>
            <person name="Thang M."/>
            <person name="Chan C."/>
        </authorList>
    </citation>
    <scope>NUCLEOTIDE SEQUENCE</scope>
</reference>
<feature type="non-terminal residue" evidence="10">
    <location>
        <position position="1"/>
    </location>
</feature>
<keyword evidence="7" id="KW-0406">Ion transport</keyword>
<dbReference type="GO" id="GO:0046961">
    <property type="term" value="F:proton-transporting ATPase activity, rotational mechanism"/>
    <property type="evidence" value="ECO:0007669"/>
    <property type="project" value="InterPro"/>
</dbReference>
<evidence type="ECO:0000313" key="10">
    <source>
        <dbReference type="EMBL" id="CAE8725561.1"/>
    </source>
</evidence>
<dbReference type="GO" id="GO:0033179">
    <property type="term" value="C:proton-transporting V-type ATPase, V0 domain"/>
    <property type="evidence" value="ECO:0007669"/>
    <property type="project" value="InterPro"/>
</dbReference>
<keyword evidence="5" id="KW-0375">Hydrogen ion transport</keyword>
<dbReference type="EMBL" id="CAJNNW010035093">
    <property type="protein sequence ID" value="CAE8725561.1"/>
    <property type="molecule type" value="Genomic_DNA"/>
</dbReference>
<evidence type="ECO:0000256" key="9">
    <source>
        <dbReference type="SAM" id="Phobius"/>
    </source>
</evidence>
<evidence type="ECO:0000313" key="11">
    <source>
        <dbReference type="Proteomes" id="UP000626109"/>
    </source>
</evidence>
<dbReference type="Pfam" id="PF05493">
    <property type="entry name" value="ATP_synt_H"/>
    <property type="match status" value="1"/>
</dbReference>
<comment type="similarity">
    <text evidence="2">Belongs to the V-ATPase e1/e2 subunit family.</text>
</comment>
<accession>A0A813LGQ5</accession>
<feature type="transmembrane region" description="Helical" evidence="9">
    <location>
        <begin position="51"/>
        <end position="72"/>
    </location>
</feature>
<evidence type="ECO:0000256" key="1">
    <source>
        <dbReference type="ARBA" id="ARBA00004141"/>
    </source>
</evidence>
<proteinExistence type="inferred from homology"/>
<evidence type="ECO:0000256" key="4">
    <source>
        <dbReference type="ARBA" id="ARBA00022692"/>
    </source>
</evidence>
<evidence type="ECO:0000256" key="6">
    <source>
        <dbReference type="ARBA" id="ARBA00022989"/>
    </source>
</evidence>
<protein>
    <recommendedName>
        <fullName evidence="12">V-type proton ATPase subunit</fullName>
    </recommendedName>
</protein>
<organism evidence="10 11">
    <name type="scientific">Polarella glacialis</name>
    <name type="common">Dinoflagellate</name>
    <dbReference type="NCBI Taxonomy" id="89957"/>
    <lineage>
        <taxon>Eukaryota</taxon>
        <taxon>Sar</taxon>
        <taxon>Alveolata</taxon>
        <taxon>Dinophyceae</taxon>
        <taxon>Suessiales</taxon>
        <taxon>Suessiaceae</taxon>
        <taxon>Polarella</taxon>
    </lineage>
</organism>
<comment type="subcellular location">
    <subcellularLocation>
        <location evidence="1">Membrane</location>
        <topology evidence="1">Multi-pass membrane protein</topology>
    </subcellularLocation>
</comment>
<evidence type="ECO:0000256" key="5">
    <source>
        <dbReference type="ARBA" id="ARBA00022781"/>
    </source>
</evidence>
<evidence type="ECO:0000256" key="8">
    <source>
        <dbReference type="ARBA" id="ARBA00023136"/>
    </source>
</evidence>
<keyword evidence="3" id="KW-0813">Transport</keyword>
<evidence type="ECO:0008006" key="12">
    <source>
        <dbReference type="Google" id="ProtNLM"/>
    </source>
</evidence>
<evidence type="ECO:0000256" key="2">
    <source>
        <dbReference type="ARBA" id="ARBA00008328"/>
    </source>
</evidence>
<comment type="caution">
    <text evidence="10">The sequence shown here is derived from an EMBL/GenBank/DDBJ whole genome shotgun (WGS) entry which is preliminary data.</text>
</comment>